<accession>L0H2Q8</accession>
<dbReference type="PATRIC" id="fig|765912.4.peg.3194"/>
<dbReference type="InterPro" id="IPR004617">
    <property type="entry name" value="ApaH"/>
</dbReference>
<name>L0H2Q8_9GAMM</name>
<dbReference type="CDD" id="cd07422">
    <property type="entry name" value="MPP_ApaH"/>
    <property type="match status" value="1"/>
</dbReference>
<evidence type="ECO:0000256" key="3">
    <source>
        <dbReference type="ARBA" id="ARBA00022801"/>
    </source>
</evidence>
<evidence type="ECO:0000256" key="4">
    <source>
        <dbReference type="ARBA" id="ARBA00049417"/>
    </source>
</evidence>
<comment type="function">
    <text evidence="1 5">Hydrolyzes diadenosine 5',5'''-P1,P4-tetraphosphate to yield ADP.</text>
</comment>
<organism evidence="7 8">
    <name type="scientific">Thioflavicoccus mobilis 8321</name>
    <dbReference type="NCBI Taxonomy" id="765912"/>
    <lineage>
        <taxon>Bacteria</taxon>
        <taxon>Pseudomonadati</taxon>
        <taxon>Pseudomonadota</taxon>
        <taxon>Gammaproteobacteria</taxon>
        <taxon>Chromatiales</taxon>
        <taxon>Chromatiaceae</taxon>
        <taxon>Thioflavicoccus</taxon>
    </lineage>
</organism>
<dbReference type="PANTHER" id="PTHR40942">
    <property type="match status" value="1"/>
</dbReference>
<dbReference type="SUPFAM" id="SSF56300">
    <property type="entry name" value="Metallo-dependent phosphatases"/>
    <property type="match status" value="1"/>
</dbReference>
<gene>
    <name evidence="5" type="primary">apaH</name>
    <name evidence="7" type="ORF">Thimo_3262</name>
</gene>
<keyword evidence="8" id="KW-1185">Reference proteome</keyword>
<dbReference type="OrthoDB" id="9807890at2"/>
<dbReference type="AlphaFoldDB" id="L0H2Q8"/>
<dbReference type="PIRSF" id="PIRSF000903">
    <property type="entry name" value="B5n-ttraPtase_sm"/>
    <property type="match status" value="1"/>
</dbReference>
<dbReference type="NCBIfam" id="NF001204">
    <property type="entry name" value="PRK00166.1"/>
    <property type="match status" value="1"/>
</dbReference>
<dbReference type="eggNOG" id="COG0639">
    <property type="taxonomic scope" value="Bacteria"/>
</dbReference>
<dbReference type="HOGENOM" id="CLU_056184_2_0_6"/>
<feature type="domain" description="Calcineurin-like phosphoesterase" evidence="6">
    <location>
        <begin position="4"/>
        <end position="124"/>
    </location>
</feature>
<evidence type="ECO:0000256" key="5">
    <source>
        <dbReference type="HAMAP-Rule" id="MF_00199"/>
    </source>
</evidence>
<evidence type="ECO:0000313" key="7">
    <source>
        <dbReference type="EMBL" id="AGA91940.1"/>
    </source>
</evidence>
<comment type="catalytic activity">
    <reaction evidence="4 5">
        <text>P(1),P(4)-bis(5'-adenosyl) tetraphosphate + H2O = 2 ADP + 2 H(+)</text>
        <dbReference type="Rhea" id="RHEA:24252"/>
        <dbReference type="ChEBI" id="CHEBI:15377"/>
        <dbReference type="ChEBI" id="CHEBI:15378"/>
        <dbReference type="ChEBI" id="CHEBI:58141"/>
        <dbReference type="ChEBI" id="CHEBI:456216"/>
        <dbReference type="EC" id="3.6.1.41"/>
    </reaction>
</comment>
<dbReference type="HAMAP" id="MF_00199">
    <property type="entry name" value="ApaH"/>
    <property type="match status" value="1"/>
</dbReference>
<dbReference type="GO" id="GO:0008803">
    <property type="term" value="F:bis(5'-nucleosyl)-tetraphosphatase (symmetrical) activity"/>
    <property type="evidence" value="ECO:0007669"/>
    <property type="project" value="UniProtKB-UniRule"/>
</dbReference>
<evidence type="ECO:0000313" key="8">
    <source>
        <dbReference type="Proteomes" id="UP000010816"/>
    </source>
</evidence>
<dbReference type="NCBIfam" id="TIGR00668">
    <property type="entry name" value="apaH"/>
    <property type="match status" value="1"/>
</dbReference>
<evidence type="ECO:0000256" key="2">
    <source>
        <dbReference type="ARBA" id="ARBA00005419"/>
    </source>
</evidence>
<protein>
    <recommendedName>
        <fullName evidence="5">Bis(5'-nucleosyl)-tetraphosphatase, symmetrical</fullName>
        <ecNumber evidence="5">3.6.1.41</ecNumber>
    </recommendedName>
    <alternativeName>
        <fullName evidence="5">Ap4A hydrolase</fullName>
    </alternativeName>
    <alternativeName>
        <fullName evidence="5">Diadenosine 5',5'''-P1,P4-tetraphosphate pyrophosphohydrolase</fullName>
    </alternativeName>
    <alternativeName>
        <fullName evidence="5">Diadenosine tetraphosphatase</fullName>
    </alternativeName>
</protein>
<dbReference type="EC" id="3.6.1.41" evidence="5"/>
<dbReference type="KEGG" id="tmb:Thimo_3262"/>
<dbReference type="EMBL" id="CP003051">
    <property type="protein sequence ID" value="AGA91940.1"/>
    <property type="molecule type" value="Genomic_DNA"/>
</dbReference>
<evidence type="ECO:0000256" key="1">
    <source>
        <dbReference type="ARBA" id="ARBA00003413"/>
    </source>
</evidence>
<evidence type="ECO:0000259" key="6">
    <source>
        <dbReference type="Pfam" id="PF00149"/>
    </source>
</evidence>
<keyword evidence="3 5" id="KW-0378">Hydrolase</keyword>
<proteinExistence type="inferred from homology"/>
<reference evidence="7 8" key="1">
    <citation type="submission" date="2011-09" db="EMBL/GenBank/DDBJ databases">
        <title>Complete sequence of chromosome of Thioflavicoccus mobilis 8321.</title>
        <authorList>
            <consortium name="US DOE Joint Genome Institute"/>
            <person name="Lucas S."/>
            <person name="Han J."/>
            <person name="Lapidus A."/>
            <person name="Cheng J.-F."/>
            <person name="Goodwin L."/>
            <person name="Pitluck S."/>
            <person name="Peters L."/>
            <person name="Ovchinnikova G."/>
            <person name="Lu M."/>
            <person name="Detter J.C."/>
            <person name="Han C."/>
            <person name="Tapia R."/>
            <person name="Land M."/>
            <person name="Hauser L."/>
            <person name="Kyrpides N."/>
            <person name="Ivanova N."/>
            <person name="Pagani I."/>
            <person name="Vogl K."/>
            <person name="Liu Z."/>
            <person name="Imhoff J."/>
            <person name="Thiel V."/>
            <person name="Frigaard N.-U."/>
            <person name="Bryant D."/>
            <person name="Woyke T."/>
        </authorList>
    </citation>
    <scope>NUCLEOTIDE SEQUENCE [LARGE SCALE GENOMIC DNA]</scope>
    <source>
        <strain evidence="7 8">8321</strain>
    </source>
</reference>
<dbReference type="InterPro" id="IPR004843">
    <property type="entry name" value="Calcineurin-like_PHP"/>
</dbReference>
<dbReference type="RefSeq" id="WP_015282068.1">
    <property type="nucleotide sequence ID" value="NC_019940.1"/>
</dbReference>
<dbReference type="STRING" id="765912.Thimo_3262"/>
<dbReference type="PANTHER" id="PTHR40942:SF4">
    <property type="entry name" value="CYTOCHROME C5"/>
    <property type="match status" value="1"/>
</dbReference>
<sequence>MATYAFGDIQGCYDELRRLLDRLDFDPQHDKLWFAGDLVNRGPDSLKVLRFVKSLEDRAITVLGNHDLHLLALASGRVTRRDKGDLDDVLAAPDRDELLDWLRHRPLIHHDSHKGFSLIHAGLPPQWDLAIARACAGEVEAVLRGPDCAELLAAMYGNEPRHWSPGLKGMDRLRFIVNCFTRLRYCDRDGGLMLDEKAPLGQQSPLALPWFQVPERATRNERILFGHWSTLGYRAGDNVWALDSGCLWGGHLTAIRVRRKKPMVPVQLDCTGYADPGG</sequence>
<dbReference type="InterPro" id="IPR029052">
    <property type="entry name" value="Metallo-depent_PP-like"/>
</dbReference>
<dbReference type="Gene3D" id="3.60.21.10">
    <property type="match status" value="1"/>
</dbReference>
<comment type="similarity">
    <text evidence="2 5">Belongs to the Ap4A hydrolase family.</text>
</comment>
<dbReference type="Proteomes" id="UP000010816">
    <property type="component" value="Chromosome"/>
</dbReference>
<dbReference type="Pfam" id="PF00149">
    <property type="entry name" value="Metallophos"/>
    <property type="match status" value="1"/>
</dbReference>